<gene>
    <name evidence="2" type="ORF">SAMN04487971_12510</name>
</gene>
<evidence type="ECO:0000256" key="1">
    <source>
        <dbReference type="SAM" id="SignalP"/>
    </source>
</evidence>
<dbReference type="AlphaFoldDB" id="A0A1G9N155"/>
<protein>
    <recommendedName>
        <fullName evidence="4">YHS domain-containing protein</fullName>
    </recommendedName>
</protein>
<sequence length="152" mass="16484">MAGDRAAFGRICSALLGLWLLAAALATLPLSPAQAQSTALGGMDAVSLRDMGRPVGGDPDISTHWKGQEWRFANEANRATFEANPRAYAPAFGGHCPVALSDGERRPGHPELFVIIEHTIYLAGSPAARQLLHENPTQVLKQAARHWKRLRR</sequence>
<feature type="signal peptide" evidence="1">
    <location>
        <begin position="1"/>
        <end position="35"/>
    </location>
</feature>
<evidence type="ECO:0000313" key="3">
    <source>
        <dbReference type="Proteomes" id="UP000199555"/>
    </source>
</evidence>
<dbReference type="Proteomes" id="UP000199555">
    <property type="component" value="Unassembled WGS sequence"/>
</dbReference>
<reference evidence="3" key="1">
    <citation type="submission" date="2016-10" db="EMBL/GenBank/DDBJ databases">
        <authorList>
            <person name="Varghese N."/>
            <person name="Submissions S."/>
        </authorList>
    </citation>
    <scope>NUCLEOTIDE SEQUENCE [LARGE SCALE GENOMIC DNA]</scope>
    <source>
        <strain evidence="3">CGMCC 1.7655</strain>
    </source>
</reference>
<dbReference type="NCBIfam" id="NF041384">
    <property type="entry name" value="YHS_seleno_dom"/>
    <property type="match status" value="1"/>
</dbReference>
<feature type="chain" id="PRO_5011507002" description="YHS domain-containing protein" evidence="1">
    <location>
        <begin position="36"/>
        <end position="152"/>
    </location>
</feature>
<organism evidence="2 3">
    <name type="scientific">Paracoccus chinensis</name>
    <dbReference type="NCBI Taxonomy" id="525640"/>
    <lineage>
        <taxon>Bacteria</taxon>
        <taxon>Pseudomonadati</taxon>
        <taxon>Pseudomonadota</taxon>
        <taxon>Alphaproteobacteria</taxon>
        <taxon>Rhodobacterales</taxon>
        <taxon>Paracoccaceae</taxon>
        <taxon>Paracoccus</taxon>
    </lineage>
</organism>
<dbReference type="STRING" id="525640.SAMN04487971_12510"/>
<dbReference type="EMBL" id="FNGE01000025">
    <property type="protein sequence ID" value="SDL80094.1"/>
    <property type="molecule type" value="Genomic_DNA"/>
</dbReference>
<accession>A0A1G9N155</accession>
<name>A0A1G9N155_9RHOB</name>
<evidence type="ECO:0008006" key="4">
    <source>
        <dbReference type="Google" id="ProtNLM"/>
    </source>
</evidence>
<keyword evidence="1" id="KW-0732">Signal</keyword>
<evidence type="ECO:0000313" key="2">
    <source>
        <dbReference type="EMBL" id="SDL80094.1"/>
    </source>
</evidence>
<proteinExistence type="predicted"/>
<keyword evidence="3" id="KW-1185">Reference proteome</keyword>
<dbReference type="RefSeq" id="WP_090757301.1">
    <property type="nucleotide sequence ID" value="NZ_FNGE01000025.1"/>
</dbReference>